<comment type="caution">
    <text evidence="3">The sequence shown here is derived from an EMBL/GenBank/DDBJ whole genome shotgun (WGS) entry which is preliminary data.</text>
</comment>
<feature type="transmembrane region" description="Helical" evidence="1">
    <location>
        <begin position="16"/>
        <end position="37"/>
    </location>
</feature>
<feature type="domain" description="Protein-glutamine gamma-glutamyltransferase-like C-terminal" evidence="2">
    <location>
        <begin position="164"/>
        <end position="233"/>
    </location>
</feature>
<protein>
    <submittedName>
        <fullName evidence="3">DUF4129 domain-containing protein</fullName>
    </submittedName>
</protein>
<keyword evidence="4" id="KW-1185">Reference proteome</keyword>
<dbReference type="RefSeq" id="WP_301208397.1">
    <property type="nucleotide sequence ID" value="NZ_JAROCF010000001.1"/>
</dbReference>
<name>A0ABT8KGF2_9MICO</name>
<evidence type="ECO:0000256" key="1">
    <source>
        <dbReference type="SAM" id="Phobius"/>
    </source>
</evidence>
<keyword evidence="1" id="KW-0812">Transmembrane</keyword>
<gene>
    <name evidence="3" type="ORF">P5G50_13270</name>
</gene>
<accession>A0ABT8KGF2</accession>
<dbReference type="InterPro" id="IPR025403">
    <property type="entry name" value="TgpA-like_C"/>
</dbReference>
<keyword evidence="1" id="KW-1133">Transmembrane helix</keyword>
<sequence>MGADGPTRAARGGRRWTLAGCGAVLAIAVVAVAFQGAPEFSGPRVLFPEAPLMRDLPTSTGRATDAPGEQDALHAVRIDLSWLLWAAIALAIIVVLALLWRRMRRALDRPALAPLPPLTDAGGFTPDAEDPANEPEPAVVRRGLDRALETLAEPREPRDAIERAWVGLEEGAADSGLRRLPAETPSEFAARVVARVAADREAADTLLKLYLRVRFSEAEVTAADVATARGAVERLRASWSAAAPGGRR</sequence>
<reference evidence="3" key="1">
    <citation type="submission" date="2023-06" db="EMBL/GenBank/DDBJ databases">
        <title>MT1 and MT2 Draft Genomes of Novel Species.</title>
        <authorList>
            <person name="Venkateswaran K."/>
        </authorList>
    </citation>
    <scope>NUCLEOTIDE SEQUENCE</scope>
    <source>
        <strain evidence="3">F6_8S_P_1B</strain>
    </source>
</reference>
<keyword evidence="1" id="KW-0472">Membrane</keyword>
<dbReference type="Proteomes" id="UP001174208">
    <property type="component" value="Unassembled WGS sequence"/>
</dbReference>
<evidence type="ECO:0000313" key="3">
    <source>
        <dbReference type="EMBL" id="MDN4615419.1"/>
    </source>
</evidence>
<dbReference type="Pfam" id="PF13559">
    <property type="entry name" value="DUF4129"/>
    <property type="match status" value="1"/>
</dbReference>
<evidence type="ECO:0000313" key="4">
    <source>
        <dbReference type="Proteomes" id="UP001174208"/>
    </source>
</evidence>
<organism evidence="3 4">
    <name type="scientific">Leifsonia williamsii</name>
    <dbReference type="NCBI Taxonomy" id="3035919"/>
    <lineage>
        <taxon>Bacteria</taxon>
        <taxon>Bacillati</taxon>
        <taxon>Actinomycetota</taxon>
        <taxon>Actinomycetes</taxon>
        <taxon>Micrococcales</taxon>
        <taxon>Microbacteriaceae</taxon>
        <taxon>Leifsonia</taxon>
    </lineage>
</organism>
<feature type="transmembrane region" description="Helical" evidence="1">
    <location>
        <begin position="82"/>
        <end position="100"/>
    </location>
</feature>
<proteinExistence type="predicted"/>
<dbReference type="EMBL" id="JAROCF010000001">
    <property type="protein sequence ID" value="MDN4615419.1"/>
    <property type="molecule type" value="Genomic_DNA"/>
</dbReference>
<evidence type="ECO:0000259" key="2">
    <source>
        <dbReference type="Pfam" id="PF13559"/>
    </source>
</evidence>